<dbReference type="PANTHER" id="PTHR24251">
    <property type="entry name" value="OVOCHYMASE-RELATED"/>
    <property type="match status" value="1"/>
</dbReference>
<dbReference type="OrthoDB" id="6022136at2759"/>
<dbReference type="PROSITE" id="PS01187">
    <property type="entry name" value="EGF_CA"/>
    <property type="match status" value="1"/>
</dbReference>
<keyword evidence="24" id="KW-0170">Cobalt</keyword>
<dbReference type="GO" id="GO:0005509">
    <property type="term" value="F:calcium ion binding"/>
    <property type="evidence" value="ECO:0007669"/>
    <property type="project" value="InterPro"/>
</dbReference>
<proteinExistence type="predicted"/>
<dbReference type="SMART" id="SM00042">
    <property type="entry name" value="CUB"/>
    <property type="match status" value="3"/>
</dbReference>
<evidence type="ECO:0000256" key="14">
    <source>
        <dbReference type="ARBA" id="ARBA00022753"/>
    </source>
</evidence>
<dbReference type="Gene3D" id="2.60.120.290">
    <property type="entry name" value="Spermadhesin, CUB domain"/>
    <property type="match status" value="3"/>
</dbReference>
<dbReference type="PROSITE" id="PS00010">
    <property type="entry name" value="ASX_HYDROXYL"/>
    <property type="match status" value="3"/>
</dbReference>
<evidence type="ECO:0000256" key="11">
    <source>
        <dbReference type="ARBA" id="ARBA00022692"/>
    </source>
</evidence>
<evidence type="ECO:0000256" key="31">
    <source>
        <dbReference type="SAM" id="Phobius"/>
    </source>
</evidence>
<keyword evidence="18 31" id="KW-0472">Membrane</keyword>
<feature type="transmembrane region" description="Helical" evidence="31">
    <location>
        <begin position="113"/>
        <end position="131"/>
    </location>
</feature>
<feature type="domain" description="EGF-like" evidence="33">
    <location>
        <begin position="261"/>
        <end position="302"/>
    </location>
</feature>
<evidence type="ECO:0000256" key="1">
    <source>
        <dbReference type="ARBA" id="ARBA00004141"/>
    </source>
</evidence>
<evidence type="ECO:0000256" key="22">
    <source>
        <dbReference type="ARBA" id="ARBA00023221"/>
    </source>
</evidence>
<dbReference type="CDD" id="cd00054">
    <property type="entry name" value="EGF_CA"/>
    <property type="match status" value="4"/>
</dbReference>
<keyword evidence="21" id="KW-0325">Glycoprotein</keyword>
<dbReference type="GO" id="GO:0005768">
    <property type="term" value="C:endosome"/>
    <property type="evidence" value="ECO:0007669"/>
    <property type="project" value="UniProtKB-SubCell"/>
</dbReference>
<keyword evidence="9" id="KW-0846">Cobalamin</keyword>
<evidence type="ECO:0000256" key="3">
    <source>
        <dbReference type="ARBA" id="ARBA00004202"/>
    </source>
</evidence>
<evidence type="ECO:0000256" key="9">
    <source>
        <dbReference type="ARBA" id="ARBA00022628"/>
    </source>
</evidence>
<evidence type="ECO:0000256" key="18">
    <source>
        <dbReference type="ARBA" id="ARBA00023136"/>
    </source>
</evidence>
<dbReference type="Pfam" id="PF12947">
    <property type="entry name" value="EGF_3"/>
    <property type="match status" value="1"/>
</dbReference>
<feature type="domain" description="CUB" evidence="32">
    <location>
        <begin position="755"/>
        <end position="820"/>
    </location>
</feature>
<dbReference type="GO" id="GO:0005765">
    <property type="term" value="C:lysosomal membrane"/>
    <property type="evidence" value="ECO:0007669"/>
    <property type="project" value="UniProtKB-SubCell"/>
</dbReference>
<evidence type="ECO:0000256" key="21">
    <source>
        <dbReference type="ARBA" id="ARBA00023180"/>
    </source>
</evidence>
<keyword evidence="4" id="KW-0813">Transport</keyword>
<evidence type="ECO:0000256" key="12">
    <source>
        <dbReference type="ARBA" id="ARBA00022729"/>
    </source>
</evidence>
<feature type="domain" description="CUB" evidence="32">
    <location>
        <begin position="635"/>
        <end position="749"/>
    </location>
</feature>
<comment type="subunit">
    <text evidence="28">Interacts with AMN. Component of the cubam complex composed of one CUBN trimer and one AMN chain. The cubam complex can dimerize. Interacts with LRP2 in a dual-receptor complex in a calcium-dependent manner. Found in a complex with PID1/PCLI1, LRP1 and CUBNI. Interacts with LRP1 and PID1/PCLI1.</text>
</comment>
<evidence type="ECO:0000256" key="27">
    <source>
        <dbReference type="ARBA" id="ARBA00049611"/>
    </source>
</evidence>
<evidence type="ECO:0000256" key="28">
    <source>
        <dbReference type="ARBA" id="ARBA00049703"/>
    </source>
</evidence>
<evidence type="ECO:0000256" key="25">
    <source>
        <dbReference type="ARBA" id="ARBA00023765"/>
    </source>
</evidence>
<dbReference type="GO" id="GO:0005886">
    <property type="term" value="C:plasma membrane"/>
    <property type="evidence" value="ECO:0007669"/>
    <property type="project" value="UniProtKB-SubCell"/>
</dbReference>
<evidence type="ECO:0000313" key="35">
    <source>
        <dbReference type="Proteomes" id="UP000683360"/>
    </source>
</evidence>
<keyword evidence="15" id="KW-0653">Protein transport</keyword>
<evidence type="ECO:0000256" key="23">
    <source>
        <dbReference type="ARBA" id="ARBA00023228"/>
    </source>
</evidence>
<dbReference type="SUPFAM" id="SSF57196">
    <property type="entry name" value="EGF/Laminin"/>
    <property type="match status" value="5"/>
</dbReference>
<evidence type="ECO:0000313" key="34">
    <source>
        <dbReference type="EMBL" id="CAG2219482.1"/>
    </source>
</evidence>
<dbReference type="SMART" id="SM00179">
    <property type="entry name" value="EGF_CA"/>
    <property type="match status" value="6"/>
</dbReference>
<dbReference type="GO" id="GO:0015031">
    <property type="term" value="P:protein transport"/>
    <property type="evidence" value="ECO:0007669"/>
    <property type="project" value="UniProtKB-KW"/>
</dbReference>
<evidence type="ECO:0000259" key="32">
    <source>
        <dbReference type="PROSITE" id="PS01180"/>
    </source>
</evidence>
<dbReference type="SMART" id="SM00181">
    <property type="entry name" value="EGF"/>
    <property type="match status" value="7"/>
</dbReference>
<organism evidence="34 35">
    <name type="scientific">Mytilus edulis</name>
    <name type="common">Blue mussel</name>
    <dbReference type="NCBI Taxonomy" id="6550"/>
    <lineage>
        <taxon>Eukaryota</taxon>
        <taxon>Metazoa</taxon>
        <taxon>Spiralia</taxon>
        <taxon>Lophotrochozoa</taxon>
        <taxon>Mollusca</taxon>
        <taxon>Bivalvia</taxon>
        <taxon>Autobranchia</taxon>
        <taxon>Pteriomorphia</taxon>
        <taxon>Mytilida</taxon>
        <taxon>Mytiloidea</taxon>
        <taxon>Mytilidae</taxon>
        <taxon>Mytilinae</taxon>
        <taxon>Mytilus</taxon>
    </lineage>
</organism>
<dbReference type="GO" id="GO:0031419">
    <property type="term" value="F:cobalamin binding"/>
    <property type="evidence" value="ECO:0007669"/>
    <property type="project" value="UniProtKB-KW"/>
</dbReference>
<feature type="domain" description="EGF-like" evidence="33">
    <location>
        <begin position="483"/>
        <end position="517"/>
    </location>
</feature>
<keyword evidence="6 30" id="KW-0245">EGF-like domain</keyword>
<evidence type="ECO:0000256" key="13">
    <source>
        <dbReference type="ARBA" id="ARBA00022737"/>
    </source>
</evidence>
<keyword evidence="20" id="KW-1207">Sterol metabolism</keyword>
<evidence type="ECO:0000256" key="24">
    <source>
        <dbReference type="ARBA" id="ARBA00023285"/>
    </source>
</evidence>
<keyword evidence="12" id="KW-0732">Signal</keyword>
<evidence type="ECO:0000256" key="6">
    <source>
        <dbReference type="ARBA" id="ARBA00022536"/>
    </source>
</evidence>
<evidence type="ECO:0000256" key="7">
    <source>
        <dbReference type="ARBA" id="ARBA00022548"/>
    </source>
</evidence>
<keyword evidence="7" id="KW-0153">Cholesterol metabolism</keyword>
<keyword evidence="10" id="KW-0165">Cleavage on pair of basic residues</keyword>
<dbReference type="InterPro" id="IPR006214">
    <property type="entry name" value="Bax_inhibitor_1-related"/>
</dbReference>
<keyword evidence="13" id="KW-0677">Repeat</keyword>
<evidence type="ECO:0000256" key="29">
    <source>
        <dbReference type="PROSITE-ProRule" id="PRU00059"/>
    </source>
</evidence>
<evidence type="ECO:0000256" key="26">
    <source>
        <dbReference type="ARBA" id="ARBA00023878"/>
    </source>
</evidence>
<dbReference type="Pfam" id="PF07645">
    <property type="entry name" value="EGF_CA"/>
    <property type="match status" value="2"/>
</dbReference>
<evidence type="ECO:0000256" key="17">
    <source>
        <dbReference type="ARBA" id="ARBA00023098"/>
    </source>
</evidence>
<evidence type="ECO:0000256" key="2">
    <source>
        <dbReference type="ARBA" id="ARBA00004177"/>
    </source>
</evidence>
<keyword evidence="5" id="KW-1003">Cell membrane</keyword>
<dbReference type="PROSITE" id="PS00022">
    <property type="entry name" value="EGF_1"/>
    <property type="match status" value="1"/>
</dbReference>
<dbReference type="PROSITE" id="PS50026">
    <property type="entry name" value="EGF_3"/>
    <property type="match status" value="3"/>
</dbReference>
<keyword evidence="23" id="KW-0458">Lysosome</keyword>
<keyword evidence="8" id="KW-0597">Phosphoprotein</keyword>
<reference evidence="34" key="1">
    <citation type="submission" date="2021-03" db="EMBL/GenBank/DDBJ databases">
        <authorList>
            <person name="Bekaert M."/>
        </authorList>
    </citation>
    <scope>NUCLEOTIDE SEQUENCE</scope>
</reference>
<gene>
    <name evidence="34" type="ORF">MEDL_32968</name>
</gene>
<dbReference type="InterPro" id="IPR018097">
    <property type="entry name" value="EGF_Ca-bd_CS"/>
</dbReference>
<accession>A0A8S3SN50</accession>
<name>A0A8S3SN50_MYTED</name>
<dbReference type="Proteomes" id="UP000683360">
    <property type="component" value="Unassembled WGS sequence"/>
</dbReference>
<dbReference type="FunFam" id="2.10.25.10:FF:000122">
    <property type="entry name" value="Protein crumbs homolog 2"/>
    <property type="match status" value="1"/>
</dbReference>
<dbReference type="FunFam" id="2.10.25.10:FF:000260">
    <property type="entry name" value="Notch receptor 4"/>
    <property type="match status" value="1"/>
</dbReference>
<feature type="transmembrane region" description="Helical" evidence="31">
    <location>
        <begin position="39"/>
        <end position="62"/>
    </location>
</feature>
<keyword evidence="14" id="KW-0967">Endosome</keyword>
<evidence type="ECO:0000256" key="8">
    <source>
        <dbReference type="ARBA" id="ARBA00022553"/>
    </source>
</evidence>
<feature type="transmembrane region" description="Helical" evidence="31">
    <location>
        <begin position="74"/>
        <end position="93"/>
    </location>
</feature>
<comment type="caution">
    <text evidence="34">The sequence shown here is derived from an EMBL/GenBank/DDBJ whole genome shotgun (WGS) entry which is preliminary data.</text>
</comment>
<feature type="transmembrane region" description="Helical" evidence="31">
    <location>
        <begin position="9"/>
        <end position="27"/>
    </location>
</feature>
<dbReference type="PANTHER" id="PTHR24251:SF30">
    <property type="entry name" value="MEMBRANE FRIZZLED-RELATED PROTEIN"/>
    <property type="match status" value="1"/>
</dbReference>
<dbReference type="Gene3D" id="2.10.25.10">
    <property type="entry name" value="Laminin"/>
    <property type="match status" value="5"/>
</dbReference>
<evidence type="ECO:0000256" key="16">
    <source>
        <dbReference type="ARBA" id="ARBA00022989"/>
    </source>
</evidence>
<dbReference type="EMBL" id="CAJPWZ010001630">
    <property type="protein sequence ID" value="CAG2219482.1"/>
    <property type="molecule type" value="Genomic_DNA"/>
</dbReference>
<evidence type="ECO:0000256" key="5">
    <source>
        <dbReference type="ARBA" id="ARBA00022475"/>
    </source>
</evidence>
<sequence>MSDTPQDKFYGITFLFFSDPGVFLHGWNNQQIDFTLCSGLLFALVMVLFYFGISCSIFYLIFPADVFTWRIMDCVYGGLAALVFSLFLVYHTQRLVGGRKHDLSPEEYVYGALQLYMDIVYLFLILLACFGKATSFEQQIKSSEQSLGSSGQIQTSISRLNTRYEGISLTLYTSYIAVFCVLKKVIFNTTVHATCTIKEMDWNMKLAFHLNIHYLLTADECSSNPCRNGGTCIDRYNGFTCKCPNAWQSMTDSSGITCELDVNECGIYAGTDLGCQNGATCVNSQGGFRCRCTADYHGVLCTERHDDCTGASNEQMCGHGTCPKYTCICDDGWTKSGSDPSCTVDVDECNERSNACSVDPQVPCINLPGTFSCGQCPAGYVGNGFSCADINECANNNGGCSFSSRVDCINTRGSRSCGPCPSGYQGNGVTCSWVGLCGTNNGGCHPMAVCSENPGFGGRMCTCRQGYVGNGIGASGCVQQGPTTGACASNPCRNGGLCQNSGSSFSCVCNPGFGACGGTLTEESGTLIYPSSPGTSYPHGVNCAWEIRGAVGKILMLTFTQFNIEQHSNCNFDYLQIHDGPTASQHRIGKYCGTTLPNGGTINTTTHEAYLWFHSDDSIARDGFTVTWRSVIPVCGGEVTGNNHGMINSPGYPGNYPNNRNCVWRISVDPGNNIVFAFAFLNLESHVNCSHDYLQIRDGSSDDSRLLGTYCNSSILPAPLTTTSPHGYVLFHTDHSVTRKGFSLTYAGVSAGPQCGGTLTDASGSVMSPNYPSPYNHDATCVWVISVHQGDQITLTFAAMDLEHHNDCQYDYVLVRILSY</sequence>
<evidence type="ECO:0000256" key="15">
    <source>
        <dbReference type="ARBA" id="ARBA00022927"/>
    </source>
</evidence>
<dbReference type="InterPro" id="IPR000152">
    <property type="entry name" value="EGF-type_Asp/Asn_hydroxyl_site"/>
</dbReference>
<dbReference type="PROSITE" id="PS01180">
    <property type="entry name" value="CUB"/>
    <property type="match status" value="3"/>
</dbReference>
<dbReference type="InterPro" id="IPR035914">
    <property type="entry name" value="Sperma_CUB_dom_sf"/>
</dbReference>
<feature type="disulfide bond" evidence="29">
    <location>
        <begin position="516"/>
        <end position="543"/>
    </location>
</feature>
<dbReference type="InterPro" id="IPR013032">
    <property type="entry name" value="EGF-like_CS"/>
</dbReference>
<dbReference type="InterPro" id="IPR000742">
    <property type="entry name" value="EGF"/>
</dbReference>
<dbReference type="Pfam" id="PF00008">
    <property type="entry name" value="EGF"/>
    <property type="match status" value="2"/>
</dbReference>
<dbReference type="Pfam" id="PF01027">
    <property type="entry name" value="Bax1-I"/>
    <property type="match status" value="1"/>
</dbReference>
<keyword evidence="11 31" id="KW-0812">Transmembrane</keyword>
<evidence type="ECO:0000256" key="19">
    <source>
        <dbReference type="ARBA" id="ARBA00023157"/>
    </source>
</evidence>
<keyword evidence="16 31" id="KW-1133">Transmembrane helix</keyword>
<feature type="disulfide bond" evidence="30">
    <location>
        <begin position="292"/>
        <end position="301"/>
    </location>
</feature>
<dbReference type="InterPro" id="IPR001881">
    <property type="entry name" value="EGF-like_Ca-bd_dom"/>
</dbReference>
<dbReference type="Pfam" id="PF12661">
    <property type="entry name" value="hEGF"/>
    <property type="match status" value="1"/>
</dbReference>
<evidence type="ECO:0000256" key="10">
    <source>
        <dbReference type="ARBA" id="ARBA00022685"/>
    </source>
</evidence>
<protein>
    <recommendedName>
        <fullName evidence="26">Cubilin</fullName>
    </recommendedName>
</protein>
<dbReference type="FunFam" id="2.60.120.290:FF:000013">
    <property type="entry name" value="Membrane frizzled-related protein"/>
    <property type="match status" value="2"/>
</dbReference>
<evidence type="ECO:0000259" key="33">
    <source>
        <dbReference type="PROSITE" id="PS50026"/>
    </source>
</evidence>
<dbReference type="InterPro" id="IPR024731">
    <property type="entry name" value="NELL2-like_EGF"/>
</dbReference>
<dbReference type="FunFam" id="2.10.25.10:FF:000429">
    <property type="entry name" value="Cubilin"/>
    <property type="match status" value="1"/>
</dbReference>
<dbReference type="GO" id="GO:0008203">
    <property type="term" value="P:cholesterol metabolic process"/>
    <property type="evidence" value="ECO:0007669"/>
    <property type="project" value="UniProtKB-KW"/>
</dbReference>
<comment type="subcellular location">
    <subcellularLocation>
        <location evidence="3">Cell membrane</location>
        <topology evidence="3">Peripheral membrane protein</topology>
    </subcellularLocation>
    <subcellularLocation>
        <location evidence="2">Endosome</location>
    </subcellularLocation>
    <subcellularLocation>
        <location evidence="25">Lysosome membrane</location>
        <topology evidence="25">Peripheral membrane protein</topology>
    </subcellularLocation>
    <subcellularLocation>
        <location evidence="1">Membrane</location>
        <topology evidence="1">Multi-pass membrane protein</topology>
    </subcellularLocation>
</comment>
<evidence type="ECO:0000256" key="20">
    <source>
        <dbReference type="ARBA" id="ARBA00023166"/>
    </source>
</evidence>
<feature type="disulfide bond" evidence="29">
    <location>
        <begin position="635"/>
        <end position="662"/>
    </location>
</feature>
<keyword evidence="22" id="KW-0753">Steroid metabolism</keyword>
<comment type="function">
    <text evidence="27">Endocytic receptor which plays a role in lipoprotein, vitamin and iron metabolism by facilitating their uptake. Acts together with LRP2 to mediate endocytosis of high-density lipoproteins, GC, hemoglobin, ALB, TF and SCGB1A1. Acts together with AMN to mediate endocytosis of the CBLIF-cobalamin complex. Binds to ALB, MB, Kappa and lambda-light chains, TF, hemoglobin, GC, SCGB1A1, APOA1, high density lipoprotein, and the CBLIF-cobalamin complex. Ligand binding requires calcium. Serves as important transporter in several absorptive epithelia, including intestine, renal proximal tubules and embryonic yolk sac. May play an important role in the development of the peri-implantation embryo through internalization of APOA1 and cholesterol. Binds to LGALS3 at the maternal-fetal interface.</text>
</comment>
<keyword evidence="35" id="KW-1185">Reference proteome</keyword>
<keyword evidence="17" id="KW-0443">Lipid metabolism</keyword>
<dbReference type="InterPro" id="IPR000859">
    <property type="entry name" value="CUB_dom"/>
</dbReference>
<dbReference type="CDD" id="cd00041">
    <property type="entry name" value="CUB"/>
    <property type="match status" value="3"/>
</dbReference>
<dbReference type="AlphaFoldDB" id="A0A8S3SN50"/>
<keyword evidence="19 30" id="KW-1015">Disulfide bond</keyword>
<comment type="caution">
    <text evidence="30">Lacks conserved residue(s) required for the propagation of feature annotation.</text>
</comment>
<feature type="domain" description="CUB" evidence="32">
    <location>
        <begin position="516"/>
        <end position="631"/>
    </location>
</feature>
<evidence type="ECO:0000256" key="30">
    <source>
        <dbReference type="PROSITE-ProRule" id="PRU00076"/>
    </source>
</evidence>
<dbReference type="InterPro" id="IPR049883">
    <property type="entry name" value="NOTCH1_EGF-like"/>
</dbReference>
<dbReference type="FunFam" id="2.10.25.10:FF:000379">
    <property type="entry name" value="Cubilin"/>
    <property type="match status" value="1"/>
</dbReference>
<dbReference type="Pfam" id="PF00431">
    <property type="entry name" value="CUB"/>
    <property type="match status" value="3"/>
</dbReference>
<feature type="domain" description="EGF-like" evidence="33">
    <location>
        <begin position="217"/>
        <end position="259"/>
    </location>
</feature>
<evidence type="ECO:0000256" key="4">
    <source>
        <dbReference type="ARBA" id="ARBA00022448"/>
    </source>
</evidence>
<dbReference type="SUPFAM" id="SSF49854">
    <property type="entry name" value="Spermadhesin, CUB domain"/>
    <property type="match status" value="3"/>
</dbReference>